<dbReference type="AlphaFoldDB" id="A9DNB1"/>
<reference evidence="1 2" key="1">
    <citation type="submission" date="2007-10" db="EMBL/GenBank/DDBJ databases">
        <authorList>
            <person name="Yayanos A."/>
            <person name="Ferriera S."/>
            <person name="Johnson J."/>
            <person name="Kravitz S."/>
            <person name="Halpern A."/>
            <person name="Remington K."/>
            <person name="Beeson K."/>
            <person name="Tran B."/>
            <person name="Rogers Y.-H."/>
            <person name="Friedman R."/>
            <person name="Venter J.C."/>
        </authorList>
    </citation>
    <scope>NUCLEOTIDE SEQUENCE [LARGE SCALE GENOMIC DNA]</scope>
    <source>
        <strain evidence="1 2">KT99</strain>
    </source>
</reference>
<organism evidence="1 2">
    <name type="scientific">Shewanella benthica KT99</name>
    <dbReference type="NCBI Taxonomy" id="314608"/>
    <lineage>
        <taxon>Bacteria</taxon>
        <taxon>Pseudomonadati</taxon>
        <taxon>Pseudomonadota</taxon>
        <taxon>Gammaproteobacteria</taxon>
        <taxon>Alteromonadales</taxon>
        <taxon>Shewanellaceae</taxon>
        <taxon>Shewanella</taxon>
    </lineage>
</organism>
<name>A9DNB1_9GAMM</name>
<dbReference type="Proteomes" id="UP000005839">
    <property type="component" value="Unassembled WGS sequence"/>
</dbReference>
<proteinExistence type="predicted"/>
<gene>
    <name evidence="1" type="ORF">KT99_13202</name>
</gene>
<comment type="caution">
    <text evidence="1">The sequence shown here is derived from an EMBL/GenBank/DDBJ whole genome shotgun (WGS) entry which is preliminary data.</text>
</comment>
<sequence>MENLILFLQKSFYGGTDVAPMATDMYKNADMLIISDFIMASLPQHLLDDISSLREQGNKFNSLVIDSCFMDHRLKSIFDNEWVYDPASSKVVELLGFQERCETH</sequence>
<accession>A9DNB1</accession>
<dbReference type="RefSeq" id="WP_005503612.1">
    <property type="nucleotide sequence ID" value="NZ_ABIC01000081.1"/>
</dbReference>
<dbReference type="EMBL" id="ABIC01000081">
    <property type="protein sequence ID" value="EDP98685.1"/>
    <property type="molecule type" value="Genomic_DNA"/>
</dbReference>
<evidence type="ECO:0000313" key="1">
    <source>
        <dbReference type="EMBL" id="EDP98685.1"/>
    </source>
</evidence>
<protein>
    <submittedName>
        <fullName evidence="1">Uncharacterized protein</fullName>
    </submittedName>
</protein>
<dbReference type="STRING" id="314608.KT99_13202"/>
<evidence type="ECO:0000313" key="2">
    <source>
        <dbReference type="Proteomes" id="UP000005839"/>
    </source>
</evidence>
<keyword evidence="2" id="KW-1185">Reference proteome</keyword>